<name>A2G0H5_TRIV3</name>
<dbReference type="InParanoid" id="A2G0H5"/>
<reference evidence="1" key="2">
    <citation type="journal article" date="2007" name="Science">
        <title>Draft genome sequence of the sexually transmitted pathogen Trichomonas vaginalis.</title>
        <authorList>
            <person name="Carlton J.M."/>
            <person name="Hirt R.P."/>
            <person name="Silva J.C."/>
            <person name="Delcher A.L."/>
            <person name="Schatz M."/>
            <person name="Zhao Q."/>
            <person name="Wortman J.R."/>
            <person name="Bidwell S.L."/>
            <person name="Alsmark U.C.M."/>
            <person name="Besteiro S."/>
            <person name="Sicheritz-Ponten T."/>
            <person name="Noel C.J."/>
            <person name="Dacks J.B."/>
            <person name="Foster P.G."/>
            <person name="Simillion C."/>
            <person name="Van de Peer Y."/>
            <person name="Miranda-Saavedra D."/>
            <person name="Barton G.J."/>
            <person name="Westrop G.D."/>
            <person name="Mueller S."/>
            <person name="Dessi D."/>
            <person name="Fiori P.L."/>
            <person name="Ren Q."/>
            <person name="Paulsen I."/>
            <person name="Zhang H."/>
            <person name="Bastida-Corcuera F.D."/>
            <person name="Simoes-Barbosa A."/>
            <person name="Brown M.T."/>
            <person name="Hayes R.D."/>
            <person name="Mukherjee M."/>
            <person name="Okumura C.Y."/>
            <person name="Schneider R."/>
            <person name="Smith A.J."/>
            <person name="Vanacova S."/>
            <person name="Villalvazo M."/>
            <person name="Haas B.J."/>
            <person name="Pertea M."/>
            <person name="Feldblyum T.V."/>
            <person name="Utterback T.R."/>
            <person name="Shu C.L."/>
            <person name="Osoegawa K."/>
            <person name="de Jong P.J."/>
            <person name="Hrdy I."/>
            <person name="Horvathova L."/>
            <person name="Zubacova Z."/>
            <person name="Dolezal P."/>
            <person name="Malik S.B."/>
            <person name="Logsdon J.M. Jr."/>
            <person name="Henze K."/>
            <person name="Gupta A."/>
            <person name="Wang C.C."/>
            <person name="Dunne R.L."/>
            <person name="Upcroft J.A."/>
            <person name="Upcroft P."/>
            <person name="White O."/>
            <person name="Salzberg S.L."/>
            <person name="Tang P."/>
            <person name="Chiu C.-H."/>
            <person name="Lee Y.-S."/>
            <person name="Embley T.M."/>
            <person name="Coombs G.H."/>
            <person name="Mottram J.C."/>
            <person name="Tachezy J."/>
            <person name="Fraser-Liggett C.M."/>
            <person name="Johnson P.J."/>
        </authorList>
    </citation>
    <scope>NUCLEOTIDE SEQUENCE [LARGE SCALE GENOMIC DNA]</scope>
    <source>
        <strain evidence="1">G3</strain>
    </source>
</reference>
<organism evidence="1 2">
    <name type="scientific">Trichomonas vaginalis (strain ATCC PRA-98 / G3)</name>
    <dbReference type="NCBI Taxonomy" id="412133"/>
    <lineage>
        <taxon>Eukaryota</taxon>
        <taxon>Metamonada</taxon>
        <taxon>Parabasalia</taxon>
        <taxon>Trichomonadida</taxon>
        <taxon>Trichomonadidae</taxon>
        <taxon>Trichomonas</taxon>
    </lineage>
</organism>
<accession>A2G0H5</accession>
<dbReference type="Proteomes" id="UP000001542">
    <property type="component" value="Unassembled WGS sequence"/>
</dbReference>
<dbReference type="AlphaFoldDB" id="A2G0H5"/>
<dbReference type="VEuPathDB" id="TrichDB:TVAGG3_0246250"/>
<sequence length="394" mass="45126">MFDSIYEESILWGSPEKQTKIQEAKLAILSPLNESSKKLIENGYLYMNKKTKLLMLERILMIYSNIDIDYQQRLIAGKLLESISENKENKLEPILIENAPGAILEAFQLIDPVLAQYGIDFLSNQVKLSQQMFLVIYSSNLISEYFVKIAESIDLSKFLSAITNWLPQDVEAASIIQWCFSCILQQVKGNPKYAFDTLSNLFREGIECELPDDIHHMISELIITDDQALQESIFKFFVVSKYPIHNIHQLIIDSIMQKKSAAAFRLLLSNFDEFFERHKELIPRILLHVINEYPFELQRIATAILFKYELKNVIPLSQVLDILLHFLDDQESLVPIVPAIVSLILSCNDDEILLELVTKLKEHSDSIENLTKSPNEDVSALGSLLTELISSVKE</sequence>
<dbReference type="KEGG" id="tva:4747020"/>
<evidence type="ECO:0000313" key="1">
    <source>
        <dbReference type="EMBL" id="EAX89350.1"/>
    </source>
</evidence>
<dbReference type="SMR" id="A2G0H5"/>
<protein>
    <submittedName>
        <fullName evidence="1">Uncharacterized protein</fullName>
    </submittedName>
</protein>
<dbReference type="RefSeq" id="XP_001302280.1">
    <property type="nucleotide sequence ID" value="XM_001302279.1"/>
</dbReference>
<keyword evidence="2" id="KW-1185">Reference proteome</keyword>
<dbReference type="EMBL" id="DS114208">
    <property type="protein sequence ID" value="EAX89350.1"/>
    <property type="molecule type" value="Genomic_DNA"/>
</dbReference>
<proteinExistence type="predicted"/>
<reference evidence="1" key="1">
    <citation type="submission" date="2006-10" db="EMBL/GenBank/DDBJ databases">
        <authorList>
            <person name="Amadeo P."/>
            <person name="Zhao Q."/>
            <person name="Wortman J."/>
            <person name="Fraser-Liggett C."/>
            <person name="Carlton J."/>
        </authorList>
    </citation>
    <scope>NUCLEOTIDE SEQUENCE</scope>
    <source>
        <strain evidence="1">G3</strain>
    </source>
</reference>
<dbReference type="VEuPathDB" id="TrichDB:TVAG_431730"/>
<gene>
    <name evidence="1" type="ORF">TVAG_431730</name>
</gene>
<evidence type="ECO:0000313" key="2">
    <source>
        <dbReference type="Proteomes" id="UP000001542"/>
    </source>
</evidence>